<dbReference type="AlphaFoldDB" id="A0A9C6WA10"/>
<proteinExistence type="predicted"/>
<name>A0A9C6WA10_ARADU</name>
<gene>
    <name evidence="2" type="primary">LOC127740474</name>
</gene>
<dbReference type="Proteomes" id="UP000515211">
    <property type="component" value="Chromosome 7"/>
</dbReference>
<sequence length="162" mass="17384">MKPYPALSFLTLTRSLTPSVPPRLPLNTELQLLQSPLSTLSTHSHSHSHPQSPSSPFTIALPSTSPLKLALRSSVLTPHARRVAVTVALRSSWVLATAAAPSSRRRCWSRSWAPGSCPLALWPLGMLVGPLALWVSLSVFIAAAPRLLCPGPLLITTVISDF</sequence>
<keyword evidence="1" id="KW-1185">Reference proteome</keyword>
<evidence type="ECO:0000313" key="1">
    <source>
        <dbReference type="Proteomes" id="UP000515211"/>
    </source>
</evidence>
<dbReference type="KEGG" id="adu:127740474"/>
<reference evidence="1" key="1">
    <citation type="journal article" date="2016" name="Nat. Genet.">
        <title>The genome sequences of Arachis duranensis and Arachis ipaensis, the diploid ancestors of cultivated peanut.</title>
        <authorList>
            <person name="Bertioli D.J."/>
            <person name="Cannon S.B."/>
            <person name="Froenicke L."/>
            <person name="Huang G."/>
            <person name="Farmer A.D."/>
            <person name="Cannon E.K."/>
            <person name="Liu X."/>
            <person name="Gao D."/>
            <person name="Clevenger J."/>
            <person name="Dash S."/>
            <person name="Ren L."/>
            <person name="Moretzsohn M.C."/>
            <person name="Shirasawa K."/>
            <person name="Huang W."/>
            <person name="Vidigal B."/>
            <person name="Abernathy B."/>
            <person name="Chu Y."/>
            <person name="Niederhuth C.E."/>
            <person name="Umale P."/>
            <person name="Araujo A.C."/>
            <person name="Kozik A."/>
            <person name="Kim K.D."/>
            <person name="Burow M.D."/>
            <person name="Varshney R.K."/>
            <person name="Wang X."/>
            <person name="Zhang X."/>
            <person name="Barkley N."/>
            <person name="Guimaraes P.M."/>
            <person name="Isobe S."/>
            <person name="Guo B."/>
            <person name="Liao B."/>
            <person name="Stalker H.T."/>
            <person name="Schmitz R.J."/>
            <person name="Scheffler B.E."/>
            <person name="Leal-Bertioli S.C."/>
            <person name="Xun X."/>
            <person name="Jackson S.A."/>
            <person name="Michelmore R."/>
            <person name="Ozias-Akins P."/>
        </authorList>
    </citation>
    <scope>NUCLEOTIDE SEQUENCE [LARGE SCALE GENOMIC DNA]</scope>
    <source>
        <strain evidence="1">cv. V14167</strain>
    </source>
</reference>
<accession>A0A9C6WA10</accession>
<evidence type="ECO:0000313" key="2">
    <source>
        <dbReference type="RefSeq" id="XP_052107402.1"/>
    </source>
</evidence>
<dbReference type="RefSeq" id="XP_052107402.1">
    <property type="nucleotide sequence ID" value="XM_052251442.1"/>
</dbReference>
<protein>
    <submittedName>
        <fullName evidence="2">Uncharacterized protein LOC127740474</fullName>
    </submittedName>
</protein>
<dbReference type="GeneID" id="127740474"/>
<reference evidence="2" key="2">
    <citation type="submission" date="2025-08" db="UniProtKB">
        <authorList>
            <consortium name="RefSeq"/>
        </authorList>
    </citation>
    <scope>IDENTIFICATION</scope>
    <source>
        <tissue evidence="2">Whole plant</tissue>
    </source>
</reference>
<organism evidence="1 2">
    <name type="scientific">Arachis duranensis</name>
    <name type="common">Wild peanut</name>
    <dbReference type="NCBI Taxonomy" id="130453"/>
    <lineage>
        <taxon>Eukaryota</taxon>
        <taxon>Viridiplantae</taxon>
        <taxon>Streptophyta</taxon>
        <taxon>Embryophyta</taxon>
        <taxon>Tracheophyta</taxon>
        <taxon>Spermatophyta</taxon>
        <taxon>Magnoliopsida</taxon>
        <taxon>eudicotyledons</taxon>
        <taxon>Gunneridae</taxon>
        <taxon>Pentapetalae</taxon>
        <taxon>rosids</taxon>
        <taxon>fabids</taxon>
        <taxon>Fabales</taxon>
        <taxon>Fabaceae</taxon>
        <taxon>Papilionoideae</taxon>
        <taxon>50 kb inversion clade</taxon>
        <taxon>dalbergioids sensu lato</taxon>
        <taxon>Dalbergieae</taxon>
        <taxon>Pterocarpus clade</taxon>
        <taxon>Arachis</taxon>
    </lineage>
</organism>